<sequence>MTIVCISASNIKHAGQNSTSLKTCNLIKEMVNTKTAKDKNIDVEIISLVDYELKPCIGCGTCFKQECCIYDSAFNQIYDTLTKANALFIVSAHYAPIPSKLSMLLEKIEQLAFLKRFNDEDYRSPLFRKPVGIIGHGGGTEEIIKYYKEPVLDSIWNALSYPVEMSIIKLNNEHKNGVIIPVKSVKKVEGSIFPIQEYDWTDIEHRLTPLVNNVLEKISND</sequence>
<dbReference type="Gene3D" id="3.40.50.360">
    <property type="match status" value="1"/>
</dbReference>
<dbReference type="PANTHER" id="PTHR43278">
    <property type="entry name" value="NAD(P)H-DEPENDENT FMN-CONTAINING OXIDOREDUCTASE YWQN-RELATED"/>
    <property type="match status" value="1"/>
</dbReference>
<comment type="caution">
    <text evidence="4">The sequence shown here is derived from an EMBL/GenBank/DDBJ whole genome shotgun (WGS) entry which is preliminary data.</text>
</comment>
<feature type="domain" description="NADPH-dependent FMN reductase-like" evidence="3">
    <location>
        <begin position="1"/>
        <end position="141"/>
    </location>
</feature>
<evidence type="ECO:0000313" key="4">
    <source>
        <dbReference type="EMBL" id="KEZ85090.1"/>
    </source>
</evidence>
<evidence type="ECO:0000256" key="1">
    <source>
        <dbReference type="ARBA" id="ARBA00022630"/>
    </source>
</evidence>
<protein>
    <recommendedName>
        <fullName evidence="3">NADPH-dependent FMN reductase-like domain-containing protein</fullName>
    </recommendedName>
</protein>
<keyword evidence="2" id="KW-0288">FMN</keyword>
<accession>A0A084J806</accession>
<evidence type="ECO:0000256" key="2">
    <source>
        <dbReference type="ARBA" id="ARBA00022643"/>
    </source>
</evidence>
<evidence type="ECO:0000313" key="5">
    <source>
        <dbReference type="Proteomes" id="UP000028542"/>
    </source>
</evidence>
<proteinExistence type="predicted"/>
<dbReference type="SUPFAM" id="SSF52218">
    <property type="entry name" value="Flavoproteins"/>
    <property type="match status" value="1"/>
</dbReference>
<keyword evidence="1" id="KW-0285">Flavoprotein</keyword>
<dbReference type="PANTHER" id="PTHR43278:SF4">
    <property type="entry name" value="NAD(P)H-DEPENDENT FMN-CONTAINING OXIDOREDUCTASE YWQN-RELATED"/>
    <property type="match status" value="1"/>
</dbReference>
<keyword evidence="5" id="KW-1185">Reference proteome</keyword>
<dbReference type="EMBL" id="JPMD01000046">
    <property type="protein sequence ID" value="KEZ85090.1"/>
    <property type="molecule type" value="Genomic_DNA"/>
</dbReference>
<gene>
    <name evidence="4" type="ORF">IO99_16875</name>
</gene>
<dbReference type="eggNOG" id="ENOG5034B05">
    <property type="taxonomic scope" value="Bacteria"/>
</dbReference>
<evidence type="ECO:0000259" key="3">
    <source>
        <dbReference type="Pfam" id="PF03358"/>
    </source>
</evidence>
<dbReference type="InterPro" id="IPR051796">
    <property type="entry name" value="ISF_SsuE-like"/>
</dbReference>
<dbReference type="RefSeq" id="WP_035135270.1">
    <property type="nucleotide sequence ID" value="NZ_JPMD01000046.1"/>
</dbReference>
<dbReference type="GO" id="GO:0016491">
    <property type="term" value="F:oxidoreductase activity"/>
    <property type="evidence" value="ECO:0007669"/>
    <property type="project" value="InterPro"/>
</dbReference>
<dbReference type="InterPro" id="IPR005025">
    <property type="entry name" value="FMN_Rdtase-like_dom"/>
</dbReference>
<dbReference type="InterPro" id="IPR029039">
    <property type="entry name" value="Flavoprotein-like_sf"/>
</dbReference>
<dbReference type="Pfam" id="PF03358">
    <property type="entry name" value="FMN_red"/>
    <property type="match status" value="1"/>
</dbReference>
<dbReference type="STRING" id="318464.IO99_16875"/>
<reference evidence="4 5" key="1">
    <citation type="submission" date="2014-07" db="EMBL/GenBank/DDBJ databases">
        <title>Draft genome of Clostridium sulfidigenes 113A isolated from sediments associated with methane hydrate from Krishna Godavari basin.</title>
        <authorList>
            <person name="Honkalas V.S."/>
            <person name="Dabir A.P."/>
            <person name="Arora P."/>
            <person name="Dhakephalkar P.K."/>
        </authorList>
    </citation>
    <scope>NUCLEOTIDE SEQUENCE [LARGE SCALE GENOMIC DNA]</scope>
    <source>
        <strain evidence="4 5">113A</strain>
    </source>
</reference>
<dbReference type="AlphaFoldDB" id="A0A084J806"/>
<name>A0A084J806_9CLOT</name>
<dbReference type="Proteomes" id="UP000028542">
    <property type="component" value="Unassembled WGS sequence"/>
</dbReference>
<organism evidence="4 5">
    <name type="scientific">Clostridium sulfidigenes</name>
    <dbReference type="NCBI Taxonomy" id="318464"/>
    <lineage>
        <taxon>Bacteria</taxon>
        <taxon>Bacillati</taxon>
        <taxon>Bacillota</taxon>
        <taxon>Clostridia</taxon>
        <taxon>Eubacteriales</taxon>
        <taxon>Clostridiaceae</taxon>
        <taxon>Clostridium</taxon>
    </lineage>
</organism>